<feature type="transmembrane region" description="Helical" evidence="1">
    <location>
        <begin position="80"/>
        <end position="101"/>
    </location>
</feature>
<keyword evidence="1" id="KW-1133">Transmembrane helix</keyword>
<feature type="transmembrane region" description="Helical" evidence="1">
    <location>
        <begin position="50"/>
        <end position="74"/>
    </location>
</feature>
<feature type="transmembrane region" description="Helical" evidence="1">
    <location>
        <begin position="153"/>
        <end position="177"/>
    </location>
</feature>
<feature type="transmembrane region" description="Helical" evidence="1">
    <location>
        <begin position="229"/>
        <end position="251"/>
    </location>
</feature>
<dbReference type="Pfam" id="PF06168">
    <property type="entry name" value="DUF981"/>
    <property type="match status" value="1"/>
</dbReference>
<evidence type="ECO:0000313" key="2">
    <source>
        <dbReference type="EMBL" id="GGL70616.1"/>
    </source>
</evidence>
<keyword evidence="3" id="KW-1185">Reference proteome</keyword>
<keyword evidence="1" id="KW-0472">Membrane</keyword>
<reference evidence="2" key="2">
    <citation type="submission" date="2020-09" db="EMBL/GenBank/DDBJ databases">
        <authorList>
            <person name="Sun Q."/>
            <person name="Ohkuma M."/>
        </authorList>
    </citation>
    <scope>NUCLEOTIDE SEQUENCE</scope>
    <source>
        <strain evidence="2">JCM 19596</strain>
    </source>
</reference>
<dbReference type="EMBL" id="BMPG01000005">
    <property type="protein sequence ID" value="GGL70616.1"/>
    <property type="molecule type" value="Genomic_DNA"/>
</dbReference>
<comment type="caution">
    <text evidence="2">The sequence shown here is derived from an EMBL/GenBank/DDBJ whole genome shotgun (WGS) entry which is preliminary data.</text>
</comment>
<organism evidence="2 3">
    <name type="scientific">Halocalculus aciditolerans</name>
    <dbReference type="NCBI Taxonomy" id="1383812"/>
    <lineage>
        <taxon>Archaea</taxon>
        <taxon>Methanobacteriati</taxon>
        <taxon>Methanobacteriota</taxon>
        <taxon>Stenosarchaea group</taxon>
        <taxon>Halobacteria</taxon>
        <taxon>Halobacteriales</taxon>
        <taxon>Halobacteriaceae</taxon>
        <taxon>Halocalculus</taxon>
    </lineage>
</organism>
<sequence>MLPLEATASTADKLILYNTLMGLAAGVGLLLLVGFARYGSTASKPTRDAWAWTFAGLGGLLAALGLHVCLTWPLLGAANIVFGEPALAFGVLLLVTAAVVFRTPIESDDVHSVSDTVVTYGRRKPLLARVGGLRETRDAMPDELLVALRPVTYVGAFAGLMVGLLGVSGAVFGEILFRPPASEFPAGLVAGTGIEAAYMAGTYVVLGLGAMVLPFGFHDRSYLNPAGSLLTLAAVLLLGITFVSFVGHVTLSAGVGPGGIPW</sequence>
<feature type="transmembrane region" description="Helical" evidence="1">
    <location>
        <begin position="15"/>
        <end position="38"/>
    </location>
</feature>
<proteinExistence type="predicted"/>
<dbReference type="InterPro" id="IPR009324">
    <property type="entry name" value="DUF981"/>
</dbReference>
<dbReference type="Proteomes" id="UP000607197">
    <property type="component" value="Unassembled WGS sequence"/>
</dbReference>
<reference evidence="2" key="1">
    <citation type="journal article" date="2014" name="Int. J. Syst. Evol. Microbiol.">
        <title>Complete genome sequence of Corynebacterium casei LMG S-19264T (=DSM 44701T), isolated from a smear-ripened cheese.</title>
        <authorList>
            <consortium name="US DOE Joint Genome Institute (JGI-PGF)"/>
            <person name="Walter F."/>
            <person name="Albersmeier A."/>
            <person name="Kalinowski J."/>
            <person name="Ruckert C."/>
        </authorList>
    </citation>
    <scope>NUCLEOTIDE SEQUENCE</scope>
    <source>
        <strain evidence="2">JCM 19596</strain>
    </source>
</reference>
<protein>
    <recommendedName>
        <fullName evidence="4">DUF981 family protein</fullName>
    </recommendedName>
</protein>
<evidence type="ECO:0008006" key="4">
    <source>
        <dbReference type="Google" id="ProtNLM"/>
    </source>
</evidence>
<keyword evidence="1" id="KW-0812">Transmembrane</keyword>
<accession>A0A830FQG7</accession>
<evidence type="ECO:0000256" key="1">
    <source>
        <dbReference type="SAM" id="Phobius"/>
    </source>
</evidence>
<feature type="transmembrane region" description="Helical" evidence="1">
    <location>
        <begin position="197"/>
        <end position="217"/>
    </location>
</feature>
<dbReference type="AlphaFoldDB" id="A0A830FQG7"/>
<gene>
    <name evidence="2" type="ORF">GCM10009039_30830</name>
</gene>
<evidence type="ECO:0000313" key="3">
    <source>
        <dbReference type="Proteomes" id="UP000607197"/>
    </source>
</evidence>
<dbReference type="RefSeq" id="WP_188980534.1">
    <property type="nucleotide sequence ID" value="NZ_BMPG01000005.1"/>
</dbReference>
<name>A0A830FQG7_9EURY</name>